<organism evidence="2 3">
    <name type="scientific">Papilio machaon</name>
    <name type="common">Old World swallowtail butterfly</name>
    <dbReference type="NCBI Taxonomy" id="76193"/>
    <lineage>
        <taxon>Eukaryota</taxon>
        <taxon>Metazoa</taxon>
        <taxon>Ecdysozoa</taxon>
        <taxon>Arthropoda</taxon>
        <taxon>Hexapoda</taxon>
        <taxon>Insecta</taxon>
        <taxon>Pterygota</taxon>
        <taxon>Neoptera</taxon>
        <taxon>Endopterygota</taxon>
        <taxon>Lepidoptera</taxon>
        <taxon>Glossata</taxon>
        <taxon>Ditrysia</taxon>
        <taxon>Papilionoidea</taxon>
        <taxon>Papilionidae</taxon>
        <taxon>Papilioninae</taxon>
        <taxon>Papilio</taxon>
    </lineage>
</organism>
<dbReference type="EMBL" id="KQ459995">
    <property type="protein sequence ID" value="KPJ18550.1"/>
    <property type="molecule type" value="Genomic_DNA"/>
</dbReference>
<evidence type="ECO:0000313" key="3">
    <source>
        <dbReference type="Proteomes" id="UP000053240"/>
    </source>
</evidence>
<accession>A0A194RMJ3</accession>
<dbReference type="STRING" id="76193.A0A194RMJ3"/>
<dbReference type="Proteomes" id="UP000053240">
    <property type="component" value="Unassembled WGS sequence"/>
</dbReference>
<dbReference type="AlphaFoldDB" id="A0A194RMJ3"/>
<keyword evidence="3" id="KW-1185">Reference proteome</keyword>
<proteinExistence type="predicted"/>
<protein>
    <submittedName>
        <fullName evidence="2">Uncharacterized protein</fullName>
    </submittedName>
</protein>
<evidence type="ECO:0000313" key="2">
    <source>
        <dbReference type="EMBL" id="KPJ18550.1"/>
    </source>
</evidence>
<feature type="region of interest" description="Disordered" evidence="1">
    <location>
        <begin position="22"/>
        <end position="49"/>
    </location>
</feature>
<gene>
    <name evidence="2" type="ORF">RR48_07274</name>
</gene>
<name>A0A194RMJ3_PAPMA</name>
<sequence>MKYMVVYQKEEMELRAAMRSRAATRRARRGGGAAAGGGRGARDDSEDEGGVSLAAIKNKYKAGQKGDLTTCGSGSGVRDKITFFIVRL</sequence>
<feature type="compositionally biased region" description="Gly residues" evidence="1">
    <location>
        <begin position="30"/>
        <end position="39"/>
    </location>
</feature>
<evidence type="ECO:0000256" key="1">
    <source>
        <dbReference type="SAM" id="MobiDB-lite"/>
    </source>
</evidence>
<dbReference type="InParanoid" id="A0A194RMJ3"/>
<reference evidence="2 3" key="1">
    <citation type="journal article" date="2015" name="Nat. Commun.">
        <title>Outbred genome sequencing and CRISPR/Cas9 gene editing in butterflies.</title>
        <authorList>
            <person name="Li X."/>
            <person name="Fan D."/>
            <person name="Zhang W."/>
            <person name="Liu G."/>
            <person name="Zhang L."/>
            <person name="Zhao L."/>
            <person name="Fang X."/>
            <person name="Chen L."/>
            <person name="Dong Y."/>
            <person name="Chen Y."/>
            <person name="Ding Y."/>
            <person name="Zhao R."/>
            <person name="Feng M."/>
            <person name="Zhu Y."/>
            <person name="Feng Y."/>
            <person name="Jiang X."/>
            <person name="Zhu D."/>
            <person name="Xiang H."/>
            <person name="Feng X."/>
            <person name="Li S."/>
            <person name="Wang J."/>
            <person name="Zhang G."/>
            <person name="Kronforst M.R."/>
            <person name="Wang W."/>
        </authorList>
    </citation>
    <scope>NUCLEOTIDE SEQUENCE [LARGE SCALE GENOMIC DNA]</scope>
    <source>
        <strain evidence="2">Ya'a_city_454_Pm</strain>
        <tissue evidence="2">Whole body</tissue>
    </source>
</reference>